<dbReference type="AlphaFoldDB" id="A0AAW1DHV0"/>
<feature type="compositionally biased region" description="Basic and acidic residues" evidence="1">
    <location>
        <begin position="292"/>
        <end position="303"/>
    </location>
</feature>
<keyword evidence="3" id="KW-1185">Reference proteome</keyword>
<feature type="compositionally biased region" description="Pro residues" evidence="1">
    <location>
        <begin position="114"/>
        <end position="124"/>
    </location>
</feature>
<feature type="region of interest" description="Disordered" evidence="1">
    <location>
        <begin position="288"/>
        <end position="348"/>
    </location>
</feature>
<feature type="compositionally biased region" description="Basic and acidic residues" evidence="1">
    <location>
        <begin position="234"/>
        <end position="243"/>
    </location>
</feature>
<feature type="compositionally biased region" description="Basic and acidic residues" evidence="1">
    <location>
        <begin position="319"/>
        <end position="342"/>
    </location>
</feature>
<evidence type="ECO:0000313" key="3">
    <source>
        <dbReference type="Proteomes" id="UP001461498"/>
    </source>
</evidence>
<feature type="region of interest" description="Disordered" evidence="1">
    <location>
        <begin position="526"/>
        <end position="557"/>
    </location>
</feature>
<feature type="compositionally biased region" description="Polar residues" evidence="1">
    <location>
        <begin position="593"/>
        <end position="607"/>
    </location>
</feature>
<feature type="region of interest" description="Disordered" evidence="1">
    <location>
        <begin position="71"/>
        <end position="249"/>
    </location>
</feature>
<accession>A0AAW1DHV0</accession>
<organism evidence="2 3">
    <name type="scientific">Rhynocoris fuscipes</name>
    <dbReference type="NCBI Taxonomy" id="488301"/>
    <lineage>
        <taxon>Eukaryota</taxon>
        <taxon>Metazoa</taxon>
        <taxon>Ecdysozoa</taxon>
        <taxon>Arthropoda</taxon>
        <taxon>Hexapoda</taxon>
        <taxon>Insecta</taxon>
        <taxon>Pterygota</taxon>
        <taxon>Neoptera</taxon>
        <taxon>Paraneoptera</taxon>
        <taxon>Hemiptera</taxon>
        <taxon>Heteroptera</taxon>
        <taxon>Panheteroptera</taxon>
        <taxon>Cimicomorpha</taxon>
        <taxon>Reduviidae</taxon>
        <taxon>Harpactorinae</taxon>
        <taxon>Harpactorini</taxon>
        <taxon>Rhynocoris</taxon>
    </lineage>
</organism>
<protein>
    <submittedName>
        <fullName evidence="2">Uncharacterized protein</fullName>
    </submittedName>
</protein>
<dbReference type="EMBL" id="JAPXFL010000002">
    <property type="protein sequence ID" value="KAK9510421.1"/>
    <property type="molecule type" value="Genomic_DNA"/>
</dbReference>
<feature type="region of interest" description="Disordered" evidence="1">
    <location>
        <begin position="577"/>
        <end position="607"/>
    </location>
</feature>
<comment type="caution">
    <text evidence="2">The sequence shown here is derived from an EMBL/GenBank/DDBJ whole genome shotgun (WGS) entry which is preliminary data.</text>
</comment>
<gene>
    <name evidence="2" type="ORF">O3M35_005212</name>
</gene>
<evidence type="ECO:0000256" key="1">
    <source>
        <dbReference type="SAM" id="MobiDB-lite"/>
    </source>
</evidence>
<proteinExistence type="predicted"/>
<dbReference type="Proteomes" id="UP001461498">
    <property type="component" value="Unassembled WGS sequence"/>
</dbReference>
<feature type="compositionally biased region" description="Low complexity" evidence="1">
    <location>
        <begin position="187"/>
        <end position="202"/>
    </location>
</feature>
<reference evidence="2 3" key="1">
    <citation type="submission" date="2022-12" db="EMBL/GenBank/DDBJ databases">
        <title>Chromosome-level genome assembly of true bugs.</title>
        <authorList>
            <person name="Ma L."/>
            <person name="Li H."/>
        </authorList>
    </citation>
    <scope>NUCLEOTIDE SEQUENCE [LARGE SCALE GENOMIC DNA]</scope>
    <source>
        <strain evidence="2">Lab_2022b</strain>
    </source>
</reference>
<sequence length="697" mass="78490">MTLGHEQRPDGVNPTIATQTTIVSFNSYFLFSYFYVKIKLFYPPLNFLHYLSLNFLFTFLQPKTRHQRPYGWQNGALAPVSDRLPPRTVPTAAEKHREVQLTDPNFSDDSLEEVPPPPPPPVPPSKRGSIAWEVPIDDDEALYTPGSTKVIGRRRRRSTDRSSSGSMSRLRDQDEWPDPPTGTEDGSISPLSDSSHLDSSTASKHEDALAELSGTDLSSGGTYVIRKGRRHKNNERQNGELKRGSSTFDNIKSLLREGLIEGLDEAPPDFPPPNPPLSMVRVVSLPTITPADEARRQRDEQNRFKNLAAPNEADEERESPDLPTKHDIGIQSSDTDRKKEKSVVIVNGTTDTSSNEALMIELKKEYDTESMNNNEHAVLENTAKEEVLNDPWLTAAEISQVQVIPENSQEEKPPKEFKVKVEVLQHEFGPLPPSPVEEDDEYADVLRPSPVQTPRGKSGDKREPFYRCLEPPASDPLGTKFLNKANTDHHHRDGTSSLKTRSMDAGFTRNHRTQQSSSRREVCFNYQSAGERRTLPTELQGPSRRRTLQKRNNGNREECHMQVSCSLPETPIFARGCDIPRTPHRRAPDVPVSSRTTPRQMPSSSSYRTQELLGMSLTEAMAGAELLRLAGGPGRGWYPRHRQPRPASVEHLDRLNHSTTRKPQTLPPNLTPKFFHRSPREALRRVTSLLIRRGKLT</sequence>
<evidence type="ECO:0000313" key="2">
    <source>
        <dbReference type="EMBL" id="KAK9510421.1"/>
    </source>
</evidence>
<name>A0AAW1DHV0_9HEMI</name>